<reference evidence="1" key="2">
    <citation type="journal article" date="2020" name="Nat. Commun.">
        <title>Large-scale genome sequencing of mycorrhizal fungi provides insights into the early evolution of symbiotic traits.</title>
        <authorList>
            <person name="Miyauchi S."/>
            <person name="Kiss E."/>
            <person name="Kuo A."/>
            <person name="Drula E."/>
            <person name="Kohler A."/>
            <person name="Sanchez-Garcia M."/>
            <person name="Morin E."/>
            <person name="Andreopoulos B."/>
            <person name="Barry K.W."/>
            <person name="Bonito G."/>
            <person name="Buee M."/>
            <person name="Carver A."/>
            <person name="Chen C."/>
            <person name="Cichocki N."/>
            <person name="Clum A."/>
            <person name="Culley D."/>
            <person name="Crous P.W."/>
            <person name="Fauchery L."/>
            <person name="Girlanda M."/>
            <person name="Hayes R.D."/>
            <person name="Keri Z."/>
            <person name="LaButti K."/>
            <person name="Lipzen A."/>
            <person name="Lombard V."/>
            <person name="Magnuson J."/>
            <person name="Maillard F."/>
            <person name="Murat C."/>
            <person name="Nolan M."/>
            <person name="Ohm R.A."/>
            <person name="Pangilinan J."/>
            <person name="Pereira M.F."/>
            <person name="Perotto S."/>
            <person name="Peter M."/>
            <person name="Pfister S."/>
            <person name="Riley R."/>
            <person name="Sitrit Y."/>
            <person name="Stielow J.B."/>
            <person name="Szollosi G."/>
            <person name="Zifcakova L."/>
            <person name="Stursova M."/>
            <person name="Spatafora J.W."/>
            <person name="Tedersoo L."/>
            <person name="Vaario L.M."/>
            <person name="Yamada A."/>
            <person name="Yan M."/>
            <person name="Wang P."/>
            <person name="Xu J."/>
            <person name="Bruns T."/>
            <person name="Baldrian P."/>
            <person name="Vilgalys R."/>
            <person name="Dunand C."/>
            <person name="Henrissat B."/>
            <person name="Grigoriev I.V."/>
            <person name="Hibbett D."/>
            <person name="Nagy L.G."/>
            <person name="Martin F.M."/>
        </authorList>
    </citation>
    <scope>NUCLEOTIDE SEQUENCE</scope>
    <source>
        <strain evidence="1">P2</strain>
    </source>
</reference>
<evidence type="ECO:0000313" key="2">
    <source>
        <dbReference type="Proteomes" id="UP000886501"/>
    </source>
</evidence>
<keyword evidence="2" id="KW-1185">Reference proteome</keyword>
<proteinExistence type="predicted"/>
<gene>
    <name evidence="1" type="ORF">BDM02DRAFT_3108906</name>
</gene>
<sequence>MKGGIHDAFVVFDWFWNPRRLTAKRQMVFKSQGTGGRDSPHVPVAQPVSHLQWRLFRLHLMNSGDSRRRTFLVGFVTRKELSKRAQIEFDHFFRIMESSLSLVDHPIQTFNVGSTIQRATEIRFVIQGKPLGLRRGGKSVTPMSWKPNGKD</sequence>
<comment type="caution">
    <text evidence="1">The sequence shown here is derived from an EMBL/GenBank/DDBJ whole genome shotgun (WGS) entry which is preliminary data.</text>
</comment>
<name>A0ACB6ZSM5_THEGA</name>
<organism evidence="1 2">
    <name type="scientific">Thelephora ganbajun</name>
    <name type="common">Ganba fungus</name>
    <dbReference type="NCBI Taxonomy" id="370292"/>
    <lineage>
        <taxon>Eukaryota</taxon>
        <taxon>Fungi</taxon>
        <taxon>Dikarya</taxon>
        <taxon>Basidiomycota</taxon>
        <taxon>Agaricomycotina</taxon>
        <taxon>Agaricomycetes</taxon>
        <taxon>Thelephorales</taxon>
        <taxon>Thelephoraceae</taxon>
        <taxon>Thelephora</taxon>
    </lineage>
</organism>
<dbReference type="Proteomes" id="UP000886501">
    <property type="component" value="Unassembled WGS sequence"/>
</dbReference>
<protein>
    <submittedName>
        <fullName evidence="1">Uncharacterized protein</fullName>
    </submittedName>
</protein>
<accession>A0ACB6ZSM5</accession>
<dbReference type="EMBL" id="MU117967">
    <property type="protein sequence ID" value="KAF9652780.1"/>
    <property type="molecule type" value="Genomic_DNA"/>
</dbReference>
<evidence type="ECO:0000313" key="1">
    <source>
        <dbReference type="EMBL" id="KAF9652780.1"/>
    </source>
</evidence>
<reference evidence="1" key="1">
    <citation type="submission" date="2019-10" db="EMBL/GenBank/DDBJ databases">
        <authorList>
            <consortium name="DOE Joint Genome Institute"/>
            <person name="Kuo A."/>
            <person name="Miyauchi S."/>
            <person name="Kiss E."/>
            <person name="Drula E."/>
            <person name="Kohler A."/>
            <person name="Sanchez-Garcia M."/>
            <person name="Andreopoulos B."/>
            <person name="Barry K.W."/>
            <person name="Bonito G."/>
            <person name="Buee M."/>
            <person name="Carver A."/>
            <person name="Chen C."/>
            <person name="Cichocki N."/>
            <person name="Clum A."/>
            <person name="Culley D."/>
            <person name="Crous P.W."/>
            <person name="Fauchery L."/>
            <person name="Girlanda M."/>
            <person name="Hayes R."/>
            <person name="Keri Z."/>
            <person name="Labutti K."/>
            <person name="Lipzen A."/>
            <person name="Lombard V."/>
            <person name="Magnuson J."/>
            <person name="Maillard F."/>
            <person name="Morin E."/>
            <person name="Murat C."/>
            <person name="Nolan M."/>
            <person name="Ohm R."/>
            <person name="Pangilinan J."/>
            <person name="Pereira M."/>
            <person name="Perotto S."/>
            <person name="Peter M."/>
            <person name="Riley R."/>
            <person name="Sitrit Y."/>
            <person name="Stielow B."/>
            <person name="Szollosi G."/>
            <person name="Zifcakova L."/>
            <person name="Stursova M."/>
            <person name="Spatafora J.W."/>
            <person name="Tedersoo L."/>
            <person name="Vaario L.-M."/>
            <person name="Yamada A."/>
            <person name="Yan M."/>
            <person name="Wang P."/>
            <person name="Xu J."/>
            <person name="Bruns T."/>
            <person name="Baldrian P."/>
            <person name="Vilgalys R."/>
            <person name="Henrissat B."/>
            <person name="Grigoriev I.V."/>
            <person name="Hibbett D."/>
            <person name="Nagy L.G."/>
            <person name="Martin F.M."/>
        </authorList>
    </citation>
    <scope>NUCLEOTIDE SEQUENCE</scope>
    <source>
        <strain evidence="1">P2</strain>
    </source>
</reference>